<feature type="transmembrane region" description="Helical" evidence="1">
    <location>
        <begin position="135"/>
        <end position="154"/>
    </location>
</feature>
<sequence length="188" mass="19793">MAYLNEYAQALPGYDALKKNWAWTVAFGVLLALAGGFALSTVVLSTAATVLFVGFAMIVGGFAEVFHGFAMRTWGHFFWMLAMGGFYILAGALTVRNPLLAATFLTLLIGASLLASGIIRTFISVQLPSGGAKGFLVFSSILTLIVGALIIAQWPSSSLWVIGVFLGADLFFSGLGWVGVGLAMRNAA</sequence>
<dbReference type="InterPro" id="IPR052712">
    <property type="entry name" value="Acid_resist_chaperone_HdeD"/>
</dbReference>
<dbReference type="Proteomes" id="UP001144323">
    <property type="component" value="Unassembled WGS sequence"/>
</dbReference>
<reference evidence="2" key="1">
    <citation type="journal article" date="2023" name="Int. J. Syst. Evol. Microbiol.">
        <title>Methylocystis iwaonis sp. nov., a type II methane-oxidizing bacterium from surface soil of a rice paddy field in Japan, and emended description of the genus Methylocystis (ex Whittenbury et al. 1970) Bowman et al. 1993.</title>
        <authorList>
            <person name="Kaise H."/>
            <person name="Sawadogo J.B."/>
            <person name="Alam M.S."/>
            <person name="Ueno C."/>
            <person name="Dianou D."/>
            <person name="Shinjo R."/>
            <person name="Asakawa S."/>
        </authorList>
    </citation>
    <scope>NUCLEOTIDE SEQUENCE</scope>
    <source>
        <strain evidence="2">LMG27198</strain>
    </source>
</reference>
<keyword evidence="3" id="KW-1185">Reference proteome</keyword>
<feature type="transmembrane region" description="Helical" evidence="1">
    <location>
        <begin position="77"/>
        <end position="95"/>
    </location>
</feature>
<dbReference type="InterPro" id="IPR005325">
    <property type="entry name" value="DUF308_memb"/>
</dbReference>
<protein>
    <recommendedName>
        <fullName evidence="4">HdeD family acid-resistance protein</fullName>
    </recommendedName>
</protein>
<evidence type="ECO:0000313" key="3">
    <source>
        <dbReference type="Proteomes" id="UP001144323"/>
    </source>
</evidence>
<organism evidence="2 3">
    <name type="scientific">Methylocystis echinoides</name>
    <dbReference type="NCBI Taxonomy" id="29468"/>
    <lineage>
        <taxon>Bacteria</taxon>
        <taxon>Pseudomonadati</taxon>
        <taxon>Pseudomonadota</taxon>
        <taxon>Alphaproteobacteria</taxon>
        <taxon>Hyphomicrobiales</taxon>
        <taxon>Methylocystaceae</taxon>
        <taxon>Methylocystis</taxon>
    </lineage>
</organism>
<dbReference type="AlphaFoldDB" id="A0A9W6LRV6"/>
<feature type="transmembrane region" description="Helical" evidence="1">
    <location>
        <begin position="50"/>
        <end position="70"/>
    </location>
</feature>
<keyword evidence="1" id="KW-0472">Membrane</keyword>
<comment type="caution">
    <text evidence="2">The sequence shown here is derived from an EMBL/GenBank/DDBJ whole genome shotgun (WGS) entry which is preliminary data.</text>
</comment>
<name>A0A9W6LRV6_9HYPH</name>
<proteinExistence type="predicted"/>
<dbReference type="RefSeq" id="WP_281802057.1">
    <property type="nucleotide sequence ID" value="NZ_BSEC01000001.1"/>
</dbReference>
<evidence type="ECO:0008006" key="4">
    <source>
        <dbReference type="Google" id="ProtNLM"/>
    </source>
</evidence>
<feature type="transmembrane region" description="Helical" evidence="1">
    <location>
        <begin position="160"/>
        <end position="184"/>
    </location>
</feature>
<keyword evidence="1" id="KW-0812">Transmembrane</keyword>
<gene>
    <name evidence="2" type="ORF">LMG27198_16860</name>
</gene>
<dbReference type="GO" id="GO:0005886">
    <property type="term" value="C:plasma membrane"/>
    <property type="evidence" value="ECO:0007669"/>
    <property type="project" value="TreeGrafter"/>
</dbReference>
<evidence type="ECO:0000313" key="2">
    <source>
        <dbReference type="EMBL" id="GLI92694.1"/>
    </source>
</evidence>
<dbReference type="EMBL" id="BSEC01000001">
    <property type="protein sequence ID" value="GLI92694.1"/>
    <property type="molecule type" value="Genomic_DNA"/>
</dbReference>
<feature type="transmembrane region" description="Helical" evidence="1">
    <location>
        <begin position="21"/>
        <end position="44"/>
    </location>
</feature>
<evidence type="ECO:0000256" key="1">
    <source>
        <dbReference type="SAM" id="Phobius"/>
    </source>
</evidence>
<feature type="transmembrane region" description="Helical" evidence="1">
    <location>
        <begin position="101"/>
        <end position="123"/>
    </location>
</feature>
<accession>A0A9W6LRV6</accession>
<dbReference type="Pfam" id="PF03729">
    <property type="entry name" value="DUF308"/>
    <property type="match status" value="1"/>
</dbReference>
<keyword evidence="1" id="KW-1133">Transmembrane helix</keyword>
<dbReference type="PANTHER" id="PTHR34989:SF1">
    <property type="entry name" value="PROTEIN HDED"/>
    <property type="match status" value="1"/>
</dbReference>
<dbReference type="PANTHER" id="PTHR34989">
    <property type="entry name" value="PROTEIN HDED"/>
    <property type="match status" value="1"/>
</dbReference>